<reference evidence="1 2" key="1">
    <citation type="submission" date="2019-08" db="EMBL/GenBank/DDBJ databases">
        <authorList>
            <person name="Peeters C."/>
        </authorList>
    </citation>
    <scope>NUCLEOTIDE SEQUENCE [LARGE SCALE GENOMIC DNA]</scope>
    <source>
        <strain evidence="1 2">LMG 31109</strain>
    </source>
</reference>
<accession>A0A5E4X602</accession>
<evidence type="ECO:0000313" key="2">
    <source>
        <dbReference type="Proteomes" id="UP000367825"/>
    </source>
</evidence>
<proteinExistence type="predicted"/>
<name>A0A5E4X602_9BURK</name>
<evidence type="ECO:0000313" key="1">
    <source>
        <dbReference type="EMBL" id="VVE31811.1"/>
    </source>
</evidence>
<gene>
    <name evidence="1" type="ORF">PNO31109_03673</name>
</gene>
<dbReference type="EMBL" id="CABPSC010000016">
    <property type="protein sequence ID" value="VVE31811.1"/>
    <property type="molecule type" value="Genomic_DNA"/>
</dbReference>
<dbReference type="Proteomes" id="UP000367825">
    <property type="component" value="Unassembled WGS sequence"/>
</dbReference>
<dbReference type="AlphaFoldDB" id="A0A5E4X602"/>
<keyword evidence="2" id="KW-1185">Reference proteome</keyword>
<sequence>MTVRDNMLRVENARVRVQEHCMCARFHEDRTHYFVEYPPGFRFGGCRVSKGMGAARALDVLLTRMEQHWKDEQL</sequence>
<protein>
    <submittedName>
        <fullName evidence="1">Uncharacterized protein</fullName>
    </submittedName>
</protein>
<organism evidence="1 2">
    <name type="scientific">Pandoraea nosoerga</name>
    <dbReference type="NCBI Taxonomy" id="2508296"/>
    <lineage>
        <taxon>Bacteria</taxon>
        <taxon>Pseudomonadati</taxon>
        <taxon>Pseudomonadota</taxon>
        <taxon>Betaproteobacteria</taxon>
        <taxon>Burkholderiales</taxon>
        <taxon>Burkholderiaceae</taxon>
        <taxon>Pandoraea</taxon>
    </lineage>
</organism>